<accession>A0A370CJJ4</accession>
<proteinExistence type="predicted"/>
<sequence>MERVLHIGKFSSGQLGGIETVVDSFITGLSPFFDIVKLSANTHFGTEINQREAYLEYNVPLAAVLARTPCCPSMPYHLLKLHKKYKFSLVHLHFPNPMAHVASFVLPARVKRIISWHSDIIYQKKALRYYQPWVNRLLKQVSAVIVASPFLAEKSSQLSIAKQRDVIHYIPYGISMEHFLPDNSQDKVKQLRAQFSQRFLVFALGRHVTYKGFTYLIAAMAQLPLDCILLLGGEGPLTPHLKAQVQRLHLEQRVYFLGKIEQNELAVYYRACDVFCLPSIDPNEAFGMVQIEAMACAKPVISCDINQDAGQVNQDGVTGLVVPVRSAAWLAKAILRFYNEPQLGRVFGQAACLYVKERFTHRLMWQRLKILYEKVLQKSY</sequence>
<dbReference type="AlphaFoldDB" id="A0A370CJJ4"/>
<dbReference type="SUPFAM" id="SSF53756">
    <property type="entry name" value="UDP-Glycosyltransferase/glycogen phosphorylase"/>
    <property type="match status" value="1"/>
</dbReference>
<feature type="domain" description="Glycosyl transferase family 1" evidence="1">
    <location>
        <begin position="194"/>
        <end position="351"/>
    </location>
</feature>
<keyword evidence="4" id="KW-1185">Reference proteome</keyword>
<evidence type="ECO:0000259" key="2">
    <source>
        <dbReference type="Pfam" id="PF13439"/>
    </source>
</evidence>
<comment type="caution">
    <text evidence="3">The sequence shown here is derived from an EMBL/GenBank/DDBJ whole genome shotgun (WGS) entry which is preliminary data.</text>
</comment>
<feature type="domain" description="Glycosyltransferase subfamily 4-like N-terminal" evidence="2">
    <location>
        <begin position="16"/>
        <end position="177"/>
    </location>
</feature>
<name>A0A370CJJ4_9COXI</name>
<evidence type="ECO:0000313" key="3">
    <source>
        <dbReference type="EMBL" id="RDH40963.1"/>
    </source>
</evidence>
<dbReference type="Gene3D" id="3.40.50.2000">
    <property type="entry name" value="Glycogen Phosphorylase B"/>
    <property type="match status" value="2"/>
</dbReference>
<dbReference type="Pfam" id="PF00534">
    <property type="entry name" value="Glycos_transf_1"/>
    <property type="match status" value="1"/>
</dbReference>
<dbReference type="InterPro" id="IPR001296">
    <property type="entry name" value="Glyco_trans_1"/>
</dbReference>
<dbReference type="PANTHER" id="PTHR45947:SF3">
    <property type="entry name" value="SULFOQUINOVOSYL TRANSFERASE SQD2"/>
    <property type="match status" value="1"/>
</dbReference>
<dbReference type="InterPro" id="IPR028098">
    <property type="entry name" value="Glyco_trans_4-like_N"/>
</dbReference>
<evidence type="ECO:0000313" key="4">
    <source>
        <dbReference type="Proteomes" id="UP000226429"/>
    </source>
</evidence>
<organism evidence="3 4">
    <name type="scientific">Candidatus Aquirickettsiella gammari</name>
    <dbReference type="NCBI Taxonomy" id="2016198"/>
    <lineage>
        <taxon>Bacteria</taxon>
        <taxon>Pseudomonadati</taxon>
        <taxon>Pseudomonadota</taxon>
        <taxon>Gammaproteobacteria</taxon>
        <taxon>Legionellales</taxon>
        <taxon>Coxiellaceae</taxon>
        <taxon>Candidatus Aquirickettsiella</taxon>
    </lineage>
</organism>
<dbReference type="Pfam" id="PF13439">
    <property type="entry name" value="Glyco_transf_4"/>
    <property type="match status" value="1"/>
</dbReference>
<reference evidence="3 4" key="1">
    <citation type="journal article" date="2017" name="Int. J. Syst. Evol. Microbiol.">
        <title>Aquarickettsiella crustaci n. gen. n. sp. (Gammaproteobacteria: Legionellales: Coxiellaceae); a bacterial pathogen of the freshwater crustacean: Gammarus fossarum (Malacostraca: Amphipoda).</title>
        <authorList>
            <person name="Bojko J."/>
            <person name="Dunn A.M."/>
            <person name="Stebbing P.D."/>
            <person name="Van Aerle R."/>
            <person name="Bacela-Spychalska K."/>
            <person name="Bean T.P."/>
            <person name="Stentiford G.D."/>
        </authorList>
    </citation>
    <scope>NUCLEOTIDE SEQUENCE [LARGE SCALE GENOMIC DNA]</scope>
    <source>
        <strain evidence="3">RA15029</strain>
    </source>
</reference>
<dbReference type="GO" id="GO:0016757">
    <property type="term" value="F:glycosyltransferase activity"/>
    <property type="evidence" value="ECO:0007669"/>
    <property type="project" value="InterPro"/>
</dbReference>
<dbReference type="PANTHER" id="PTHR45947">
    <property type="entry name" value="SULFOQUINOVOSYL TRANSFERASE SQD2"/>
    <property type="match status" value="1"/>
</dbReference>
<dbReference type="InterPro" id="IPR050194">
    <property type="entry name" value="Glycosyltransferase_grp1"/>
</dbReference>
<protein>
    <submittedName>
        <fullName evidence="3">Glycosyltransferase</fullName>
    </submittedName>
</protein>
<dbReference type="Proteomes" id="UP000226429">
    <property type="component" value="Unassembled WGS sequence"/>
</dbReference>
<evidence type="ECO:0000259" key="1">
    <source>
        <dbReference type="Pfam" id="PF00534"/>
    </source>
</evidence>
<reference evidence="3 4" key="2">
    <citation type="journal article" date="2018" name="J. Invertebr. Pathol.">
        <title>'Candidatus Aquirickettsiella gammari' (Gammaproteobacteria: Legionellales: Coxiellaceae): A bacterial pathogen of the freshwater crustacean Gammarus fossarum (Malacostraca: Amphipoda).</title>
        <authorList>
            <person name="Bojko J."/>
            <person name="Dunn A.M."/>
            <person name="Stebbing P.D."/>
            <person name="van Aerle R."/>
            <person name="Bacela-Spychalska K."/>
            <person name="Bean T.P."/>
            <person name="Urrutia A."/>
            <person name="Stentiford G.D."/>
        </authorList>
    </citation>
    <scope>NUCLEOTIDE SEQUENCE [LARGE SCALE GENOMIC DNA]</scope>
    <source>
        <strain evidence="3">RA15029</strain>
    </source>
</reference>
<gene>
    <name evidence="3" type="ORF">CFE62_000965</name>
</gene>
<dbReference type="EMBL" id="NMOS02000002">
    <property type="protein sequence ID" value="RDH40963.1"/>
    <property type="molecule type" value="Genomic_DNA"/>
</dbReference>